<dbReference type="GO" id="GO:0031460">
    <property type="term" value="P:glycine betaine transport"/>
    <property type="evidence" value="ECO:0007669"/>
    <property type="project" value="InterPro"/>
</dbReference>
<keyword evidence="6" id="KW-0129">CBS domain</keyword>
<evidence type="ECO:0000256" key="5">
    <source>
        <dbReference type="ARBA" id="ARBA00022970"/>
    </source>
</evidence>
<dbReference type="GO" id="GO:0005886">
    <property type="term" value="C:plasma membrane"/>
    <property type="evidence" value="ECO:0007669"/>
    <property type="project" value="UniProtKB-SubCell"/>
</dbReference>
<dbReference type="GO" id="GO:0005524">
    <property type="term" value="F:ATP binding"/>
    <property type="evidence" value="ECO:0007669"/>
    <property type="project" value="UniProtKB-UniRule"/>
</dbReference>
<dbReference type="Proteomes" id="UP000267342">
    <property type="component" value="Chromosome"/>
</dbReference>
<comment type="similarity">
    <text evidence="1 7">Belongs to the ABC transporter superfamily.</text>
</comment>
<evidence type="ECO:0000256" key="1">
    <source>
        <dbReference type="ARBA" id="ARBA00005417"/>
    </source>
</evidence>
<evidence type="ECO:0000256" key="2">
    <source>
        <dbReference type="ARBA" id="ARBA00022448"/>
    </source>
</evidence>
<dbReference type="InterPro" id="IPR046342">
    <property type="entry name" value="CBS_dom_sf"/>
</dbReference>
<gene>
    <name evidence="11" type="ORF">ZBT109_2246</name>
</gene>
<evidence type="ECO:0000259" key="10">
    <source>
        <dbReference type="PROSITE" id="PS51371"/>
    </source>
</evidence>
<keyword evidence="7" id="KW-0472">Membrane</keyword>
<evidence type="ECO:0000256" key="7">
    <source>
        <dbReference type="RuleBase" id="RU369116"/>
    </source>
</evidence>
<dbReference type="OrthoDB" id="9802264at2"/>
<evidence type="ECO:0000256" key="4">
    <source>
        <dbReference type="ARBA" id="ARBA00022840"/>
    </source>
</evidence>
<dbReference type="SUPFAM" id="SSF54631">
    <property type="entry name" value="CBS-domain pair"/>
    <property type="match status" value="1"/>
</dbReference>
<keyword evidence="4 7" id="KW-0067">ATP-binding</keyword>
<dbReference type="AlphaFoldDB" id="A0A348HH76"/>
<keyword evidence="3 7" id="KW-0547">Nucleotide-binding</keyword>
<evidence type="ECO:0000256" key="6">
    <source>
        <dbReference type="PROSITE-ProRule" id="PRU00703"/>
    </source>
</evidence>
<dbReference type="SMART" id="SM00382">
    <property type="entry name" value="AAA"/>
    <property type="match status" value="1"/>
</dbReference>
<dbReference type="FunFam" id="3.40.50.300:FF:000201">
    <property type="entry name" value="Glycine betaine/L-proline ABC transporter ATP-binding protein"/>
    <property type="match status" value="1"/>
</dbReference>
<keyword evidence="7" id="KW-1003">Cell membrane</keyword>
<dbReference type="InterPro" id="IPR005892">
    <property type="entry name" value="Gly-betaine_transp_ATP-bd"/>
</dbReference>
<feature type="region of interest" description="Disordered" evidence="8">
    <location>
        <begin position="399"/>
        <end position="423"/>
    </location>
</feature>
<keyword evidence="7" id="KW-0997">Cell inner membrane</keyword>
<dbReference type="Pfam" id="PF00571">
    <property type="entry name" value="CBS"/>
    <property type="match status" value="2"/>
</dbReference>
<accession>A0A348HH76</accession>
<dbReference type="PROSITE" id="PS50893">
    <property type="entry name" value="ABC_TRANSPORTER_2"/>
    <property type="match status" value="1"/>
</dbReference>
<dbReference type="InterPro" id="IPR000644">
    <property type="entry name" value="CBS_dom"/>
</dbReference>
<dbReference type="PROSITE" id="PS51371">
    <property type="entry name" value="CBS"/>
    <property type="match status" value="1"/>
</dbReference>
<dbReference type="CDD" id="cd03294">
    <property type="entry name" value="ABC_Pro_Gly_Betaine"/>
    <property type="match status" value="1"/>
</dbReference>
<dbReference type="GO" id="GO:0016887">
    <property type="term" value="F:ATP hydrolysis activity"/>
    <property type="evidence" value="ECO:0007669"/>
    <property type="project" value="UniProtKB-UniRule"/>
</dbReference>
<keyword evidence="2 7" id="KW-0813">Transport</keyword>
<evidence type="ECO:0000256" key="8">
    <source>
        <dbReference type="SAM" id="MobiDB-lite"/>
    </source>
</evidence>
<name>A0A348HH76_9GAMM</name>
<proteinExistence type="inferred from homology"/>
<feature type="domain" description="ABC transporter" evidence="9">
    <location>
        <begin position="33"/>
        <end position="269"/>
    </location>
</feature>
<dbReference type="InterPro" id="IPR003439">
    <property type="entry name" value="ABC_transporter-like_ATP-bd"/>
</dbReference>
<dbReference type="InterPro" id="IPR017871">
    <property type="entry name" value="ABC_transporter-like_CS"/>
</dbReference>
<dbReference type="GO" id="GO:0006865">
    <property type="term" value="P:amino acid transport"/>
    <property type="evidence" value="ECO:0007669"/>
    <property type="project" value="UniProtKB-UniRule"/>
</dbReference>
<dbReference type="STRING" id="1123510.GCA_000620025_01290"/>
<dbReference type="InterPro" id="IPR003593">
    <property type="entry name" value="AAA+_ATPase"/>
</dbReference>
<dbReference type="Gene3D" id="3.40.50.300">
    <property type="entry name" value="P-loop containing nucleotide triphosphate hydrolases"/>
    <property type="match status" value="1"/>
</dbReference>
<evidence type="ECO:0000313" key="11">
    <source>
        <dbReference type="EMBL" id="BBG30978.1"/>
    </source>
</evidence>
<evidence type="ECO:0000259" key="9">
    <source>
        <dbReference type="PROSITE" id="PS50893"/>
    </source>
</evidence>
<comment type="catalytic activity">
    <reaction evidence="7">
        <text>a quaternary ammonium(out) + ATP + H2O = a quaternary ammonium(in) + ADP + phosphate + H(+)</text>
        <dbReference type="Rhea" id="RHEA:11036"/>
        <dbReference type="ChEBI" id="CHEBI:15377"/>
        <dbReference type="ChEBI" id="CHEBI:15378"/>
        <dbReference type="ChEBI" id="CHEBI:30616"/>
        <dbReference type="ChEBI" id="CHEBI:35267"/>
        <dbReference type="ChEBI" id="CHEBI:43474"/>
        <dbReference type="ChEBI" id="CHEBI:456216"/>
    </reaction>
</comment>
<dbReference type="PANTHER" id="PTHR43869:SF1">
    <property type="entry name" value="GLYCINE BETAINE_PROLINE BETAINE TRANSPORT SYSTEM ATP-BINDING PROTEIN PROV"/>
    <property type="match status" value="1"/>
</dbReference>
<dbReference type="GO" id="GO:0015418">
    <property type="term" value="F:ABC-type quaternary ammonium compound transporting activity"/>
    <property type="evidence" value="ECO:0007669"/>
    <property type="project" value="UniProtKB-EC"/>
</dbReference>
<feature type="domain" description="CBS" evidence="10">
    <location>
        <begin position="284"/>
        <end position="343"/>
    </location>
</feature>
<dbReference type="RefSeq" id="WP_084261941.1">
    <property type="nucleotide sequence ID" value="NZ_AP018933.1"/>
</dbReference>
<organism evidence="11 12">
    <name type="scientific">Zymobacter palmae</name>
    <dbReference type="NCBI Taxonomy" id="33074"/>
    <lineage>
        <taxon>Bacteria</taxon>
        <taxon>Pseudomonadati</taxon>
        <taxon>Pseudomonadota</taxon>
        <taxon>Gammaproteobacteria</taxon>
        <taxon>Oceanospirillales</taxon>
        <taxon>Halomonadaceae</taxon>
        <taxon>Zymobacter group</taxon>
        <taxon>Zymobacter</taxon>
    </lineage>
</organism>
<evidence type="ECO:0000313" key="12">
    <source>
        <dbReference type="Proteomes" id="UP000267342"/>
    </source>
</evidence>
<sequence>MTDQNDYRIRVRHLSKVFGKRPGEVLALRDQGKKRAEIHKATGQVLGLSDINFDVRAGELLVIMGLSGSGKSTLIRCLNRLIDPTEGEILINGGDVVKMNDAELRECRRRHFSMVFQHFALFPHRTLLGNAEYGLEVRGVPQSVRQEKAMAALKRVGLGHLPNAYPHELSGGMQQRVGLARALASETSVMLMDEAFSALDPLIRREMQDELLMLQKDLKQTIIFITHDLDEALHIGDRIILLKDGEVVQAGTPRDIVTNPADEYVERFVEGIDMTRFLTAELAMEAPVTPLSIDDTVGAALTRMNEHDGLETLYVNDADGKLAGVVERSVLEDAAPETPLVDVLERDVPRVLPREPLNRLFPLFRKRNYPVAVVDRQSRLRGIVVRGRILSLLAESDNDAVEPEVEPPLASLDDAVTSTGEDA</sequence>
<evidence type="ECO:0000256" key="3">
    <source>
        <dbReference type="ARBA" id="ARBA00022741"/>
    </source>
</evidence>
<keyword evidence="12" id="KW-1185">Reference proteome</keyword>
<dbReference type="InterPro" id="IPR027417">
    <property type="entry name" value="P-loop_NTPase"/>
</dbReference>
<protein>
    <recommendedName>
        <fullName evidence="7">Quaternary amine transport ATP-binding protein</fullName>
        <ecNumber evidence="7">7.6.2.9</ecNumber>
    </recommendedName>
</protein>
<dbReference type="PANTHER" id="PTHR43869">
    <property type="entry name" value="GLYCINE BETAINE/PROLINE BETAINE TRANSPORT SYSTEM ATP-BINDING PROTEIN PROV"/>
    <property type="match status" value="1"/>
</dbReference>
<dbReference type="SMART" id="SM00116">
    <property type="entry name" value="CBS"/>
    <property type="match status" value="2"/>
</dbReference>
<comment type="subunit">
    <text evidence="7">The complex is probably composed of two ATP-binding proteins, two transmembrane proteins and a solute-binding protein.</text>
</comment>
<dbReference type="NCBIfam" id="TIGR01186">
    <property type="entry name" value="proV"/>
    <property type="match status" value="1"/>
</dbReference>
<dbReference type="EMBL" id="AP018933">
    <property type="protein sequence ID" value="BBG30978.1"/>
    <property type="molecule type" value="Genomic_DNA"/>
</dbReference>
<dbReference type="EC" id="7.6.2.9" evidence="7"/>
<dbReference type="InterPro" id="IPR051921">
    <property type="entry name" value="ABC_osmolyte_uptake_ATP-bind"/>
</dbReference>
<reference evidence="11 12" key="1">
    <citation type="submission" date="2018-09" db="EMBL/GenBank/DDBJ databases">
        <title>Zymobacter palmae IAM14233 (=T109) whole genome analysis.</title>
        <authorList>
            <person name="Yanase H."/>
        </authorList>
    </citation>
    <scope>NUCLEOTIDE SEQUENCE [LARGE SCALE GENOMIC DNA]</scope>
    <source>
        <strain evidence="11 12">IAM14233</strain>
    </source>
</reference>
<dbReference type="GO" id="GO:0006970">
    <property type="term" value="P:response to osmotic stress"/>
    <property type="evidence" value="ECO:0007669"/>
    <property type="project" value="UniProtKB-ARBA"/>
</dbReference>
<dbReference type="Gene3D" id="3.10.580.10">
    <property type="entry name" value="CBS-domain"/>
    <property type="match status" value="1"/>
</dbReference>
<dbReference type="Pfam" id="PF00005">
    <property type="entry name" value="ABC_tran"/>
    <property type="match status" value="1"/>
</dbReference>
<comment type="subcellular location">
    <subcellularLocation>
        <location evidence="7">Cell inner membrane</location>
        <topology evidence="7">Peripheral membrane protein</topology>
    </subcellularLocation>
</comment>
<dbReference type="KEGG" id="zpl:ZBT109_2246"/>
<dbReference type="PROSITE" id="PS00211">
    <property type="entry name" value="ABC_TRANSPORTER_1"/>
    <property type="match status" value="1"/>
</dbReference>
<dbReference type="SUPFAM" id="SSF52540">
    <property type="entry name" value="P-loop containing nucleoside triphosphate hydrolases"/>
    <property type="match status" value="1"/>
</dbReference>
<keyword evidence="5" id="KW-0029">Amino-acid transport</keyword>